<organism evidence="2 3">
    <name type="scientific">Achromobacter insuavis</name>
    <dbReference type="NCBI Taxonomy" id="1287735"/>
    <lineage>
        <taxon>Bacteria</taxon>
        <taxon>Pseudomonadati</taxon>
        <taxon>Pseudomonadota</taxon>
        <taxon>Betaproteobacteria</taxon>
        <taxon>Burkholderiales</taxon>
        <taxon>Alcaligenaceae</taxon>
        <taxon>Achromobacter</taxon>
    </lineage>
</organism>
<dbReference type="GeneID" id="92901460"/>
<dbReference type="RefSeq" id="WP_054432032.1">
    <property type="nucleotide sequence ID" value="NZ_CADIJR010000096.1"/>
</dbReference>
<feature type="domain" description="HicB-like antitoxin of toxin-antitoxin system" evidence="1">
    <location>
        <begin position="4"/>
        <end position="95"/>
    </location>
</feature>
<dbReference type="Gene3D" id="3.30.160.250">
    <property type="match status" value="1"/>
</dbReference>
<dbReference type="InterPro" id="IPR035069">
    <property type="entry name" value="TTHA1013/TTHA0281-like"/>
</dbReference>
<protein>
    <submittedName>
        <fullName evidence="2">Antitoxin HicB</fullName>
    </submittedName>
</protein>
<dbReference type="EMBL" id="CADIJR010000096">
    <property type="protein sequence ID" value="CAB3707217.1"/>
    <property type="molecule type" value="Genomic_DNA"/>
</dbReference>
<dbReference type="AlphaFoldDB" id="A0A6J5BIJ7"/>
<dbReference type="SUPFAM" id="SSF143100">
    <property type="entry name" value="TTHA1013/TTHA0281-like"/>
    <property type="match status" value="1"/>
</dbReference>
<dbReference type="Proteomes" id="UP000507979">
    <property type="component" value="Unassembled WGS sequence"/>
</dbReference>
<dbReference type="InterPro" id="IPR031807">
    <property type="entry name" value="HicB-like"/>
</dbReference>
<name>A0A6J5BIJ7_9BURK</name>
<proteinExistence type="predicted"/>
<reference evidence="2 3" key="1">
    <citation type="submission" date="2020-04" db="EMBL/GenBank/DDBJ databases">
        <authorList>
            <person name="De Canck E."/>
        </authorList>
    </citation>
    <scope>NUCLEOTIDE SEQUENCE [LARGE SCALE GENOMIC DNA]</scope>
    <source>
        <strain evidence="2 3">LMG 26845</strain>
    </source>
</reference>
<sequence>MLTYPFTLTLDSNRTWFVRFPDIPEALTVGDDQQEAAINAREALEAALEIYFDARRPIPLPSPVLAGQASVTLPALVTSKVFLSNEMIQQGVRKAELARRMGVHMPQVDRLLDVRHASRIDQVESALEQLGRRLEVSLV</sequence>
<keyword evidence="3" id="KW-1185">Reference proteome</keyword>
<gene>
    <name evidence="2" type="primary">hicB</name>
    <name evidence="2" type="ORF">LMG26845_05565</name>
</gene>
<evidence type="ECO:0000313" key="2">
    <source>
        <dbReference type="EMBL" id="CAB3707217.1"/>
    </source>
</evidence>
<evidence type="ECO:0000259" key="1">
    <source>
        <dbReference type="Pfam" id="PF15919"/>
    </source>
</evidence>
<dbReference type="Pfam" id="PF15919">
    <property type="entry name" value="HicB_lk_antitox"/>
    <property type="match status" value="1"/>
</dbReference>
<accession>A0A6J5BIJ7</accession>
<evidence type="ECO:0000313" key="3">
    <source>
        <dbReference type="Proteomes" id="UP000507979"/>
    </source>
</evidence>